<reference evidence="1" key="3">
    <citation type="submission" date="2025-09" db="UniProtKB">
        <authorList>
            <consortium name="Ensembl"/>
        </authorList>
    </citation>
    <scope>IDENTIFICATION</scope>
</reference>
<sequence>MFIFTEPVCVICRQVSEDGDPLADFDPLLHHPALAGYSVLEKPKCPSSAQSESATGIHQRPIPRFLEKSVFPVLLPGLEALLREAQTRGCFQRKTTTFNPCDFLTEWLYNHNPIRKGQVSVSFYNIPFVEDWLSMHPRPPTPLFLLLSEDQAALLIQSFWRGYKVRSQPDVQELRQWQKKLRENMNINQTVEKFWAQREKQLGLVTTNHSSTPESESEDFDVSIQVVSPTPHSSVAHTPIPQMTHEVSEWLTPCRYIREETTSAPLMNFLTVSEPVDDTQTKVSSQGSPSLT</sequence>
<dbReference type="CDD" id="cd22969">
    <property type="entry name" value="DD_IQCK"/>
    <property type="match status" value="1"/>
</dbReference>
<reference evidence="1" key="2">
    <citation type="submission" date="2025-08" db="UniProtKB">
        <authorList>
            <consortium name="Ensembl"/>
        </authorList>
    </citation>
    <scope>IDENTIFICATION</scope>
</reference>
<dbReference type="InterPro" id="IPR000048">
    <property type="entry name" value="IQ_motif_EF-hand-BS"/>
</dbReference>
<dbReference type="AlphaFoldDB" id="A0A8C5D370"/>
<dbReference type="Proteomes" id="UP000694680">
    <property type="component" value="Chromosome 8"/>
</dbReference>
<dbReference type="Gene3D" id="1.20.890.10">
    <property type="entry name" value="cAMP-dependent protein kinase regulatory subunit, dimerization-anchoring domain"/>
    <property type="match status" value="1"/>
</dbReference>
<evidence type="ECO:0000313" key="1">
    <source>
        <dbReference type="Ensembl" id="ENSGWIP00000000458.1"/>
    </source>
</evidence>
<dbReference type="Pfam" id="PF00612">
    <property type="entry name" value="IQ"/>
    <property type="match status" value="1"/>
</dbReference>
<accession>A0A8C5D370</accession>
<evidence type="ECO:0008006" key="3">
    <source>
        <dbReference type="Google" id="ProtNLM"/>
    </source>
</evidence>
<organism evidence="1 2">
    <name type="scientific">Gouania willdenowi</name>
    <name type="common">Blunt-snouted clingfish</name>
    <name type="synonym">Lepadogaster willdenowi</name>
    <dbReference type="NCBI Taxonomy" id="441366"/>
    <lineage>
        <taxon>Eukaryota</taxon>
        <taxon>Metazoa</taxon>
        <taxon>Chordata</taxon>
        <taxon>Craniata</taxon>
        <taxon>Vertebrata</taxon>
        <taxon>Euteleostomi</taxon>
        <taxon>Actinopterygii</taxon>
        <taxon>Neopterygii</taxon>
        <taxon>Teleostei</taxon>
        <taxon>Neoteleostei</taxon>
        <taxon>Acanthomorphata</taxon>
        <taxon>Ovalentaria</taxon>
        <taxon>Blenniimorphae</taxon>
        <taxon>Blenniiformes</taxon>
        <taxon>Gobiesocoidei</taxon>
        <taxon>Gobiesocidae</taxon>
        <taxon>Gobiesocinae</taxon>
        <taxon>Gouania</taxon>
    </lineage>
</organism>
<keyword evidence="2" id="KW-1185">Reference proteome</keyword>
<reference evidence="1" key="1">
    <citation type="submission" date="2020-06" db="EMBL/GenBank/DDBJ databases">
        <authorList>
            <consortium name="Wellcome Sanger Institute Data Sharing"/>
        </authorList>
    </citation>
    <scope>NUCLEOTIDE SEQUENCE [LARGE SCALE GENOMIC DNA]</scope>
</reference>
<dbReference type="CDD" id="cd23767">
    <property type="entry name" value="IQCD"/>
    <property type="match status" value="1"/>
</dbReference>
<dbReference type="PANTHER" id="PTHR34927:SF1">
    <property type="entry name" value="IQ DOMAIN-CONTAINING PROTEIN K"/>
    <property type="match status" value="1"/>
</dbReference>
<name>A0A8C5D370_GOUWI</name>
<evidence type="ECO:0000313" key="2">
    <source>
        <dbReference type="Proteomes" id="UP000694680"/>
    </source>
</evidence>
<dbReference type="Ensembl" id="ENSGWIT00000000510.1">
    <property type="protein sequence ID" value="ENSGWIP00000000458.1"/>
    <property type="gene ID" value="ENSGWIG00000000312.1"/>
</dbReference>
<dbReference type="InterPro" id="IPR043408">
    <property type="entry name" value="IQCK"/>
</dbReference>
<gene>
    <name evidence="1" type="primary">iqck</name>
</gene>
<proteinExistence type="predicted"/>
<dbReference type="PROSITE" id="PS50096">
    <property type="entry name" value="IQ"/>
    <property type="match status" value="1"/>
</dbReference>
<protein>
    <recommendedName>
        <fullName evidence="3">IQ domain-containing protein K</fullName>
    </recommendedName>
</protein>
<dbReference type="PANTHER" id="PTHR34927">
    <property type="entry name" value="IQ DOMAIN-CONTAINING PROTEIN K"/>
    <property type="match status" value="1"/>
</dbReference>